<accession>A0A9X3XKH0</accession>
<proteinExistence type="predicted"/>
<organism evidence="1 2">
    <name type="scientific">Clostridium tertium</name>
    <dbReference type="NCBI Taxonomy" id="1559"/>
    <lineage>
        <taxon>Bacteria</taxon>
        <taxon>Bacillati</taxon>
        <taxon>Bacillota</taxon>
        <taxon>Clostridia</taxon>
        <taxon>Eubacteriales</taxon>
        <taxon>Clostridiaceae</taxon>
        <taxon>Clostridium</taxon>
    </lineage>
</organism>
<dbReference type="RefSeq" id="WP_272470524.1">
    <property type="nucleotide sequence ID" value="NZ_JAMRYU010000014.1"/>
</dbReference>
<dbReference type="EMBL" id="JAMRYU010000014">
    <property type="protein sequence ID" value="MDC4241300.1"/>
    <property type="molecule type" value="Genomic_DNA"/>
</dbReference>
<evidence type="ECO:0000313" key="1">
    <source>
        <dbReference type="EMBL" id="MDC4241300.1"/>
    </source>
</evidence>
<gene>
    <name evidence="1" type="ORF">NE398_14170</name>
</gene>
<dbReference type="AlphaFoldDB" id="A0A9X3XKH0"/>
<keyword evidence="2" id="KW-1185">Reference proteome</keyword>
<reference evidence="1" key="1">
    <citation type="submission" date="2022-05" db="EMBL/GenBank/DDBJ databases">
        <title>Draft genome sequence of Clostridium tertium strain CP3 isolated from Peru.</title>
        <authorList>
            <person name="Hurtado R."/>
            <person name="Lima L."/>
            <person name="Sousa T."/>
            <person name="Jaiswal A.K."/>
            <person name="Tiwari S."/>
            <person name="Maturrano L."/>
            <person name="Brenig B."/>
            <person name="Azevedo V."/>
        </authorList>
    </citation>
    <scope>NUCLEOTIDE SEQUENCE</scope>
    <source>
        <strain evidence="1">CP3</strain>
    </source>
</reference>
<evidence type="ECO:0000313" key="2">
    <source>
        <dbReference type="Proteomes" id="UP001141183"/>
    </source>
</evidence>
<sequence length="95" mass="11082">MRNKYESIFNNLTDSKFEDILNQCGFDFKKVDGEGGLFIDGERVYSYELKEEYATLESIVKNLEEKLYTKMNSLGNPKDINYFNDFEVLESLLVA</sequence>
<name>A0A9X3XKH0_9CLOT</name>
<protein>
    <submittedName>
        <fullName evidence="1">Uncharacterized protein</fullName>
    </submittedName>
</protein>
<dbReference type="Proteomes" id="UP001141183">
    <property type="component" value="Unassembled WGS sequence"/>
</dbReference>
<comment type="caution">
    <text evidence="1">The sequence shown here is derived from an EMBL/GenBank/DDBJ whole genome shotgun (WGS) entry which is preliminary data.</text>
</comment>